<organism evidence="4 5">
    <name type="scientific">Methanococcoides methylutens</name>
    <dbReference type="NCBI Taxonomy" id="2226"/>
    <lineage>
        <taxon>Archaea</taxon>
        <taxon>Methanobacteriati</taxon>
        <taxon>Methanobacteriota</taxon>
        <taxon>Stenosarchaea group</taxon>
        <taxon>Methanomicrobia</taxon>
        <taxon>Methanosarcinales</taxon>
        <taxon>Methanosarcinaceae</taxon>
        <taxon>Methanococcoides</taxon>
    </lineage>
</organism>
<evidence type="ECO:0000256" key="2">
    <source>
        <dbReference type="SAM" id="MobiDB-lite"/>
    </source>
</evidence>
<dbReference type="OrthoDB" id="125336at2157"/>
<dbReference type="InterPro" id="IPR035986">
    <property type="entry name" value="PKD_dom_sf"/>
</dbReference>
<proteinExistence type="predicted"/>
<dbReference type="RefSeq" id="WP_048195396.1">
    <property type="nucleotide sequence ID" value="NZ_CAAGSM010000001.1"/>
</dbReference>
<accession>A0A099T1P6</accession>
<comment type="caution">
    <text evidence="4">The sequence shown here is derived from an EMBL/GenBank/DDBJ whole genome shotgun (WGS) entry which is preliminary data.</text>
</comment>
<evidence type="ECO:0000313" key="4">
    <source>
        <dbReference type="EMBL" id="KGK98121.1"/>
    </source>
</evidence>
<dbReference type="CDD" id="cd00146">
    <property type="entry name" value="PKD"/>
    <property type="match status" value="1"/>
</dbReference>
<name>A0A099T1P6_METMT</name>
<dbReference type="InterPro" id="IPR013783">
    <property type="entry name" value="Ig-like_fold"/>
</dbReference>
<dbReference type="Pfam" id="PF18204">
    <property type="entry name" value="PGF-CTERM"/>
    <property type="match status" value="1"/>
</dbReference>
<dbReference type="PROSITE" id="PS50093">
    <property type="entry name" value="PKD"/>
    <property type="match status" value="1"/>
</dbReference>
<feature type="compositionally biased region" description="Acidic residues" evidence="2">
    <location>
        <begin position="602"/>
        <end position="635"/>
    </location>
</feature>
<evidence type="ECO:0000313" key="5">
    <source>
        <dbReference type="Proteomes" id="UP000029859"/>
    </source>
</evidence>
<sequence length="669" mass="72128">MNKNIFKSGILALLLLISVALIASPAAADPVMTRTLSDTTVVPGDTVHVTLELTGYVNEEGLNALMEDYSATEMAGWTLSNVECPPELDAYINTSGVHYFSRDLMSGAMPVGDYTVEYDLTVDADTETGTYDLIGTYKDSGNSAGYGPAVGDTQLTVNIPLPVADFESDVISGSIPLTVQFTDNSINAEAWEWDFDNDGLVDSTEQSPEHIFSTQGIYTVSLNISNDFGEDSVTKTDLITVTNVPIVLYDGEVSLYYADMNDGAALNATGLDYIVSGSQLTSVDGHLYENFAGPGTGSNWYTFINGVQVNDLFGFGSQALADGDTVEFILIGMDDMMGPNMIDQQYVVTINVNIIPAVELFNDSVYLSYSDMNDMNALNATGLDYNAPGGFIDTIDGIVASYGTTPEESVGWSIWLNGELAGSFGSNSLNESDVVEFVYSSYTGDLWEPNMLDQRYVVTITANVAPPVELFNDQIYLISDMNDMDALNATGLDYNATGNFLNSIDDIANDFSNEPETSSGWSIWLNGELAGSFGSNSLNESDVLEYVYSSYTGEMWEPNMLDQRYVVTIEVVEKTSTRGGGGSGTGSARIISSTETPLPPVEEQDPDVIVEDNGNDGDSSEPDADDSDSQGDGEYQEPAQQESDPNTPGFEMIFAVIGLLMSVYLAKRH</sequence>
<dbReference type="SUPFAM" id="SSF49299">
    <property type="entry name" value="PKD domain"/>
    <property type="match status" value="1"/>
</dbReference>
<dbReference type="Gene3D" id="2.60.40.10">
    <property type="entry name" value="Immunoglobulins"/>
    <property type="match status" value="1"/>
</dbReference>
<evidence type="ECO:0000256" key="1">
    <source>
        <dbReference type="ARBA" id="ARBA00022729"/>
    </source>
</evidence>
<dbReference type="EMBL" id="JRHO01000014">
    <property type="protein sequence ID" value="KGK98121.1"/>
    <property type="molecule type" value="Genomic_DNA"/>
</dbReference>
<evidence type="ECO:0000259" key="3">
    <source>
        <dbReference type="PROSITE" id="PS50093"/>
    </source>
</evidence>
<dbReference type="InterPro" id="IPR000601">
    <property type="entry name" value="PKD_dom"/>
</dbReference>
<dbReference type="InterPro" id="IPR022409">
    <property type="entry name" value="PKD/Chitinase_dom"/>
</dbReference>
<keyword evidence="1" id="KW-0732">Signal</keyword>
<dbReference type="FunFam" id="2.60.40.10:FF:000270">
    <property type="entry name" value="Cell surface protein"/>
    <property type="match status" value="1"/>
</dbReference>
<dbReference type="Pfam" id="PF18911">
    <property type="entry name" value="PKD_4"/>
    <property type="match status" value="1"/>
</dbReference>
<dbReference type="AlphaFoldDB" id="A0A099T1P6"/>
<feature type="region of interest" description="Disordered" evidence="2">
    <location>
        <begin position="576"/>
        <end position="648"/>
    </location>
</feature>
<feature type="domain" description="PKD" evidence="3">
    <location>
        <begin position="190"/>
        <end position="246"/>
    </location>
</feature>
<gene>
    <name evidence="4" type="ORF">LI82_10355</name>
</gene>
<dbReference type="InterPro" id="IPR026371">
    <property type="entry name" value="PGF_CTERM"/>
</dbReference>
<reference evidence="4 5" key="1">
    <citation type="submission" date="2014-09" db="EMBL/GenBank/DDBJ databases">
        <title>Draft genome sequence of an obligately methylotrophic methanogen, Methanococcoides methylutens, isolated from marine sediment.</title>
        <authorList>
            <person name="Guan Y."/>
            <person name="Ngugi D.K."/>
            <person name="Blom J."/>
            <person name="Ali S."/>
            <person name="Ferry J.G."/>
            <person name="Stingl U."/>
        </authorList>
    </citation>
    <scope>NUCLEOTIDE SEQUENCE [LARGE SCALE GENOMIC DNA]</scope>
    <source>
        <strain evidence="4 5">DSM 2657</strain>
    </source>
</reference>
<dbReference type="SMART" id="SM00089">
    <property type="entry name" value="PKD"/>
    <property type="match status" value="1"/>
</dbReference>
<keyword evidence="5" id="KW-1185">Reference proteome</keyword>
<dbReference type="Proteomes" id="UP000029859">
    <property type="component" value="Unassembled WGS sequence"/>
</dbReference>
<protein>
    <recommendedName>
        <fullName evidence="3">PKD domain-containing protein</fullName>
    </recommendedName>
</protein>